<feature type="transmembrane region" description="Helical" evidence="1">
    <location>
        <begin position="318"/>
        <end position="336"/>
    </location>
</feature>
<keyword evidence="1" id="KW-0812">Transmembrane</keyword>
<dbReference type="PANTHER" id="PTHR30354:SF7">
    <property type="entry name" value="BLL7963 PROTEIN"/>
    <property type="match status" value="1"/>
</dbReference>
<accession>A0A1H6TLQ2</accession>
<organism evidence="2 3">
    <name type="scientific">Propionispira arboris</name>
    <dbReference type="NCBI Taxonomy" id="84035"/>
    <lineage>
        <taxon>Bacteria</taxon>
        <taxon>Bacillati</taxon>
        <taxon>Bacillota</taxon>
        <taxon>Negativicutes</taxon>
        <taxon>Selenomonadales</taxon>
        <taxon>Selenomonadaceae</taxon>
        <taxon>Propionispira</taxon>
    </lineage>
</organism>
<sequence>MKINIPILDEFLKLRLAYWPYLFRSSSFFIDGVIFVGLTMIVISLLLLMFFAYRGYSIIFIAPLFAIVAAIGSGHAAMPIYSEIYMTKAAEYIKTYYPVFLLGAVFAKIMEEGGLAAAVAEKIVSTLGKEKAILAILLGCGVLTYGGLSVFVVAFVMYPFSAILFKEADIPKRLLPALLWMGIFTYSMVAIPGTPQIQNIIPTSFFGTTTWAGIGLGLIGAVLYFLIAWGWIRHRHIKLKARGEGYGKHVLNEPEVAKEALPDWRLSALPLLLVIVLNLLISNPFHWAWAYHWDSSSLDSFLPLNLSLLASSVDKVQAIWSINAALVISSIAAAVIGKKRLQGKGGVVHPINSGAIGSTSAILNVASGYAFGCVIAALPAFQVIREMLLGITFGGGPLLSVIFTTNIMTAVTGSSSGGMTIALGMLGQQWLDWAQQIGMSPEVLHRIICMASECIDTVPQAGALVTLMAVCGLTHKESYYDVIILTGLKTAVVFICLAIYTLTGLV</sequence>
<evidence type="ECO:0000313" key="3">
    <source>
        <dbReference type="Proteomes" id="UP000199662"/>
    </source>
</evidence>
<feature type="transmembrane region" description="Helical" evidence="1">
    <location>
        <begin position="99"/>
        <end position="120"/>
    </location>
</feature>
<evidence type="ECO:0000313" key="2">
    <source>
        <dbReference type="EMBL" id="SEI78097.1"/>
    </source>
</evidence>
<feature type="transmembrane region" description="Helical" evidence="1">
    <location>
        <begin position="132"/>
        <end position="161"/>
    </location>
</feature>
<protein>
    <submittedName>
        <fullName evidence="2">H+/gluconate symporter</fullName>
    </submittedName>
</protein>
<dbReference type="GO" id="GO:0015128">
    <property type="term" value="F:gluconate transmembrane transporter activity"/>
    <property type="evidence" value="ECO:0007669"/>
    <property type="project" value="InterPro"/>
</dbReference>
<dbReference type="EMBL" id="FNZK01000001">
    <property type="protein sequence ID" value="SEI78097.1"/>
    <property type="molecule type" value="Genomic_DNA"/>
</dbReference>
<keyword evidence="3" id="KW-1185">Reference proteome</keyword>
<dbReference type="Proteomes" id="UP000199662">
    <property type="component" value="Unassembled WGS sequence"/>
</dbReference>
<feature type="transmembrane region" description="Helical" evidence="1">
    <location>
        <begin position="211"/>
        <end position="232"/>
    </location>
</feature>
<dbReference type="PANTHER" id="PTHR30354">
    <property type="entry name" value="GNT FAMILY GLUCONATE TRANSPORTER"/>
    <property type="match status" value="1"/>
</dbReference>
<feature type="transmembrane region" description="Helical" evidence="1">
    <location>
        <begin position="21"/>
        <end position="52"/>
    </location>
</feature>
<dbReference type="AlphaFoldDB" id="A0A1H6TLQ2"/>
<keyword evidence="1" id="KW-1133">Transmembrane helix</keyword>
<feature type="transmembrane region" description="Helical" evidence="1">
    <location>
        <begin position="58"/>
        <end position="78"/>
    </location>
</feature>
<dbReference type="STRING" id="84035.SAMN05660742_10126"/>
<feature type="transmembrane region" description="Helical" evidence="1">
    <location>
        <begin position="173"/>
        <end position="191"/>
    </location>
</feature>
<proteinExistence type="predicted"/>
<dbReference type="InterPro" id="IPR003474">
    <property type="entry name" value="Glcn_transporter"/>
</dbReference>
<feature type="transmembrane region" description="Helical" evidence="1">
    <location>
        <begin position="387"/>
        <end position="411"/>
    </location>
</feature>
<dbReference type="GO" id="GO:0005886">
    <property type="term" value="C:plasma membrane"/>
    <property type="evidence" value="ECO:0007669"/>
    <property type="project" value="TreeGrafter"/>
</dbReference>
<gene>
    <name evidence="2" type="ORF">SAMN05660742_10126</name>
</gene>
<keyword evidence="1" id="KW-0472">Membrane</keyword>
<feature type="transmembrane region" description="Helical" evidence="1">
    <location>
        <begin position="361"/>
        <end position="381"/>
    </location>
</feature>
<reference evidence="2 3" key="1">
    <citation type="submission" date="2016-10" db="EMBL/GenBank/DDBJ databases">
        <authorList>
            <person name="de Groot N.N."/>
        </authorList>
    </citation>
    <scope>NUCLEOTIDE SEQUENCE [LARGE SCALE GENOMIC DNA]</scope>
    <source>
        <strain evidence="2 3">DSM 2179</strain>
    </source>
</reference>
<feature type="transmembrane region" description="Helical" evidence="1">
    <location>
        <begin position="482"/>
        <end position="502"/>
    </location>
</feature>
<feature type="transmembrane region" description="Helical" evidence="1">
    <location>
        <begin position="268"/>
        <end position="289"/>
    </location>
</feature>
<name>A0A1H6TLQ2_9FIRM</name>
<evidence type="ECO:0000256" key="1">
    <source>
        <dbReference type="SAM" id="Phobius"/>
    </source>
</evidence>